<dbReference type="Gene3D" id="3.50.50.60">
    <property type="entry name" value="FAD/NAD(P)-binding domain"/>
    <property type="match status" value="1"/>
</dbReference>
<proteinExistence type="predicted"/>
<gene>
    <name evidence="7" type="ORF">HJG44_12760</name>
</gene>
<protein>
    <submittedName>
        <fullName evidence="7">NAD(P)-binding protein</fullName>
    </submittedName>
</protein>
<dbReference type="EMBL" id="JABEPP010000003">
    <property type="protein sequence ID" value="NNM73252.1"/>
    <property type="molecule type" value="Genomic_DNA"/>
</dbReference>
<dbReference type="InterPro" id="IPR036188">
    <property type="entry name" value="FAD/NAD-bd_sf"/>
</dbReference>
<dbReference type="PANTHER" id="PTHR13789">
    <property type="entry name" value="MONOOXYGENASE"/>
    <property type="match status" value="1"/>
</dbReference>
<dbReference type="GO" id="GO:0071949">
    <property type="term" value="F:FAD binding"/>
    <property type="evidence" value="ECO:0007669"/>
    <property type="project" value="InterPro"/>
</dbReference>
<dbReference type="InterPro" id="IPR002938">
    <property type="entry name" value="FAD-bd"/>
</dbReference>
<dbReference type="Pfam" id="PF01494">
    <property type="entry name" value="FAD_binding_3"/>
    <property type="match status" value="1"/>
</dbReference>
<evidence type="ECO:0000256" key="1">
    <source>
        <dbReference type="ARBA" id="ARBA00001974"/>
    </source>
</evidence>
<dbReference type="AlphaFoldDB" id="A0A849I1M1"/>
<evidence type="ECO:0000256" key="5">
    <source>
        <dbReference type="ARBA" id="ARBA00023033"/>
    </source>
</evidence>
<sequence>MSRLSIAVVGAGIGGLTAALALAGRGHDVTVYERRTGFGETGAGIQLSPNASRILIDLGLGPVLRRVASEPERIRVRDLGSGAEIATVALGAEANERFGAPYWFVARQDLHTALLDAVRGRGNVRLRVGRGLAGLSQAGGRVALSFEAAGGAADAAEADLAVGADGLWSRARTCLGDAREPVPSGFVAYRASVPRAGAPVELGGNEGGLWLGRGRHLVHYPIGATRLINVVAVERRAERLAEWSTPAGRERVLAAFDGVAPPVRELLSAAERWSAWSLHDLPARRMGAGRVALLGDAAHPALPFLAQGGAMAVEDAAVLAAAIARAPDDVPGAIRAYGKARLARVKKVQEAARRNATAYHAGGFVRLGRNLVMRRLGPDGMSERYAWLYGWRLPA</sequence>
<keyword evidence="5" id="KW-0503">Monooxygenase</keyword>
<evidence type="ECO:0000313" key="7">
    <source>
        <dbReference type="EMBL" id="NNM73252.1"/>
    </source>
</evidence>
<dbReference type="SUPFAM" id="SSF54373">
    <property type="entry name" value="FAD-linked reductases, C-terminal domain"/>
    <property type="match status" value="1"/>
</dbReference>
<evidence type="ECO:0000256" key="4">
    <source>
        <dbReference type="ARBA" id="ARBA00023002"/>
    </source>
</evidence>
<feature type="domain" description="FAD-binding" evidence="6">
    <location>
        <begin position="5"/>
        <end position="350"/>
    </location>
</feature>
<dbReference type="SUPFAM" id="SSF51905">
    <property type="entry name" value="FAD/NAD(P)-binding domain"/>
    <property type="match status" value="1"/>
</dbReference>
<dbReference type="PANTHER" id="PTHR13789:SF318">
    <property type="entry name" value="GERANYLGERANYL DIPHOSPHATE REDUCTASE"/>
    <property type="match status" value="1"/>
</dbReference>
<evidence type="ECO:0000259" key="6">
    <source>
        <dbReference type="Pfam" id="PF01494"/>
    </source>
</evidence>
<keyword evidence="4" id="KW-0560">Oxidoreductase</keyword>
<dbReference type="RefSeq" id="WP_171218715.1">
    <property type="nucleotide sequence ID" value="NZ_JABEPP010000003.1"/>
</dbReference>
<dbReference type="InterPro" id="IPR050493">
    <property type="entry name" value="FAD-dep_Monooxygenase_BioMet"/>
</dbReference>
<keyword evidence="8" id="KW-1185">Reference proteome</keyword>
<comment type="caution">
    <text evidence="7">The sequence shown here is derived from an EMBL/GenBank/DDBJ whole genome shotgun (WGS) entry which is preliminary data.</text>
</comment>
<dbReference type="PRINTS" id="PR00420">
    <property type="entry name" value="RNGMNOXGNASE"/>
</dbReference>
<reference evidence="7 8" key="1">
    <citation type="submission" date="2020-04" db="EMBL/GenBank/DDBJ databases">
        <title>Enterovirga sp. isolate from soil.</title>
        <authorList>
            <person name="Chea S."/>
            <person name="Kim D.-U."/>
        </authorList>
    </citation>
    <scope>NUCLEOTIDE SEQUENCE [LARGE SCALE GENOMIC DNA]</scope>
    <source>
        <strain evidence="7 8">DB1703</strain>
    </source>
</reference>
<organism evidence="7 8">
    <name type="scientific">Enterovirga aerilata</name>
    <dbReference type="NCBI Taxonomy" id="2730920"/>
    <lineage>
        <taxon>Bacteria</taxon>
        <taxon>Pseudomonadati</taxon>
        <taxon>Pseudomonadota</taxon>
        <taxon>Alphaproteobacteria</taxon>
        <taxon>Hyphomicrobiales</taxon>
        <taxon>Methylobacteriaceae</taxon>
        <taxon>Enterovirga</taxon>
    </lineage>
</organism>
<accession>A0A849I1M1</accession>
<dbReference type="GO" id="GO:0004497">
    <property type="term" value="F:monooxygenase activity"/>
    <property type="evidence" value="ECO:0007669"/>
    <property type="project" value="UniProtKB-KW"/>
</dbReference>
<comment type="cofactor">
    <cofactor evidence="1">
        <name>FAD</name>
        <dbReference type="ChEBI" id="CHEBI:57692"/>
    </cofactor>
</comment>
<keyword evidence="2" id="KW-0285">Flavoprotein</keyword>
<keyword evidence="3" id="KW-0274">FAD</keyword>
<dbReference type="Proteomes" id="UP000564885">
    <property type="component" value="Unassembled WGS sequence"/>
</dbReference>
<name>A0A849I1M1_9HYPH</name>
<evidence type="ECO:0000256" key="2">
    <source>
        <dbReference type="ARBA" id="ARBA00022630"/>
    </source>
</evidence>
<evidence type="ECO:0000256" key="3">
    <source>
        <dbReference type="ARBA" id="ARBA00022827"/>
    </source>
</evidence>
<evidence type="ECO:0000313" key="8">
    <source>
        <dbReference type="Proteomes" id="UP000564885"/>
    </source>
</evidence>